<reference evidence="3" key="2">
    <citation type="submission" date="2012-03" db="EMBL/GenBank/DDBJ databases">
        <title>Genome sequence of the fruiting myxobacterium Corallococcus coralloides DSM 2259.</title>
        <authorList>
            <person name="Huntley S."/>
            <person name="Zhang Y."/>
            <person name="Treuner-Lange A."/>
            <person name="Sensen C.W."/>
            <person name="Sogaard-Andersen L."/>
        </authorList>
    </citation>
    <scope>NUCLEOTIDE SEQUENCE [LARGE SCALE GENOMIC DNA]</scope>
    <source>
        <strain evidence="3">ATCC 25202 / DSM 2259 / NBRC 100086 / M2</strain>
    </source>
</reference>
<dbReference type="AlphaFoldDB" id="H8MUS7"/>
<feature type="transmembrane region" description="Helical" evidence="1">
    <location>
        <begin position="127"/>
        <end position="147"/>
    </location>
</feature>
<keyword evidence="1" id="KW-1133">Transmembrane helix</keyword>
<dbReference type="eggNOG" id="ENOG50330EI">
    <property type="taxonomic scope" value="Bacteria"/>
</dbReference>
<reference evidence="2 3" key="1">
    <citation type="journal article" date="2012" name="J. Bacteriol.">
        <title>Complete Genome Sequence of the Fruiting Myxobacterium Corallococcus coralloides DSM 2259.</title>
        <authorList>
            <person name="Huntley S."/>
            <person name="Zhang Y."/>
            <person name="Treuner-Lange A."/>
            <person name="Kneip S."/>
            <person name="Sensen C.W."/>
            <person name="Sogaard-Andersen L."/>
        </authorList>
    </citation>
    <scope>NUCLEOTIDE SEQUENCE [LARGE SCALE GENOMIC DNA]</scope>
    <source>
        <strain evidence="3">ATCC 25202 / DSM 2259 / NBRC 100086 / M2</strain>
    </source>
</reference>
<evidence type="ECO:0000256" key="1">
    <source>
        <dbReference type="SAM" id="Phobius"/>
    </source>
</evidence>
<accession>H8MUS7</accession>
<keyword evidence="1" id="KW-0472">Membrane</keyword>
<dbReference type="OrthoDB" id="5503771at2"/>
<dbReference type="STRING" id="1144275.COCOR_07802"/>
<protein>
    <submittedName>
        <fullName evidence="2">Uncharacterized protein</fullName>
    </submittedName>
</protein>
<gene>
    <name evidence="2" type="ordered locus">COCOR_07802</name>
</gene>
<sequence length="252" mass="26770">MTQPVPPPSDDAAPLQFDRAEFTEAPAATKCTVCQCAIRSVYYEVNQRLLCPACREEVEAAMKGGSKSKRFLTASMFGIGAAIAGALVYWVVSLTGYNIGLIAILVGWMVGTAVFKGTESRGGRGYQVLAVALTYLSVAASLSPELFKVIKEREDFTAFHASSHSLGSGQVEPPDEVTQTLAAVVGTAVLTPALPVLVGIEQPMSGLIYGFALFEAWRRNRKAELNIAGPFKLLEAPAEGEAAPAEQERSVG</sequence>
<dbReference type="KEGG" id="ccx:COCOR_07802"/>
<feature type="transmembrane region" description="Helical" evidence="1">
    <location>
        <begin position="71"/>
        <end position="91"/>
    </location>
</feature>
<dbReference type="EMBL" id="CP003389">
    <property type="protein sequence ID" value="AFE07751.1"/>
    <property type="molecule type" value="Genomic_DNA"/>
</dbReference>
<keyword evidence="3" id="KW-1185">Reference proteome</keyword>
<feature type="transmembrane region" description="Helical" evidence="1">
    <location>
        <begin position="97"/>
        <end position="115"/>
    </location>
</feature>
<organism evidence="2 3">
    <name type="scientific">Corallococcus coralloides (strain ATCC 25202 / DSM 2259 / NBRC 100086 / M2)</name>
    <name type="common">Myxococcus coralloides</name>
    <dbReference type="NCBI Taxonomy" id="1144275"/>
    <lineage>
        <taxon>Bacteria</taxon>
        <taxon>Pseudomonadati</taxon>
        <taxon>Myxococcota</taxon>
        <taxon>Myxococcia</taxon>
        <taxon>Myxococcales</taxon>
        <taxon>Cystobacterineae</taxon>
        <taxon>Myxococcaceae</taxon>
        <taxon>Corallococcus</taxon>
    </lineage>
</organism>
<dbReference type="Proteomes" id="UP000007587">
    <property type="component" value="Chromosome"/>
</dbReference>
<proteinExistence type="predicted"/>
<evidence type="ECO:0000313" key="3">
    <source>
        <dbReference type="Proteomes" id="UP000007587"/>
    </source>
</evidence>
<evidence type="ECO:0000313" key="2">
    <source>
        <dbReference type="EMBL" id="AFE07751.1"/>
    </source>
</evidence>
<name>H8MUS7_CORCM</name>
<dbReference type="InParanoid" id="H8MUS7"/>
<dbReference type="RefSeq" id="WP_014400579.1">
    <property type="nucleotide sequence ID" value="NC_017030.1"/>
</dbReference>
<dbReference type="HOGENOM" id="CLU_089643_0_0_7"/>
<keyword evidence="1" id="KW-0812">Transmembrane</keyword>